<dbReference type="AlphaFoldDB" id="A0A168EJX7"/>
<evidence type="ECO:0000313" key="2">
    <source>
        <dbReference type="EMBL" id="KZS00122.1"/>
    </source>
</evidence>
<feature type="non-terminal residue" evidence="2">
    <location>
        <position position="1"/>
    </location>
</feature>
<reference evidence="2 3" key="1">
    <citation type="submission" date="2016-03" db="EMBL/GenBank/DDBJ databases">
        <title>EvidentialGene: Evidence-directed Construction of Genes on Genomes.</title>
        <authorList>
            <person name="Gilbert D.G."/>
            <person name="Choi J.-H."/>
            <person name="Mockaitis K."/>
            <person name="Colbourne J."/>
            <person name="Pfrender M."/>
        </authorList>
    </citation>
    <scope>NUCLEOTIDE SEQUENCE [LARGE SCALE GENOMIC DNA]</scope>
    <source>
        <strain evidence="2 3">Xinb3</strain>
        <tissue evidence="2">Complete organism</tissue>
    </source>
</reference>
<proteinExistence type="predicted"/>
<feature type="region of interest" description="Disordered" evidence="1">
    <location>
        <begin position="81"/>
        <end position="102"/>
    </location>
</feature>
<organism evidence="2 3">
    <name type="scientific">Daphnia magna</name>
    <dbReference type="NCBI Taxonomy" id="35525"/>
    <lineage>
        <taxon>Eukaryota</taxon>
        <taxon>Metazoa</taxon>
        <taxon>Ecdysozoa</taxon>
        <taxon>Arthropoda</taxon>
        <taxon>Crustacea</taxon>
        <taxon>Branchiopoda</taxon>
        <taxon>Diplostraca</taxon>
        <taxon>Cladocera</taxon>
        <taxon>Anomopoda</taxon>
        <taxon>Daphniidae</taxon>
        <taxon>Daphnia</taxon>
    </lineage>
</organism>
<dbReference type="EMBL" id="LRGB01011563">
    <property type="protein sequence ID" value="KZS00122.1"/>
    <property type="molecule type" value="Genomic_DNA"/>
</dbReference>
<comment type="caution">
    <text evidence="2">The sequence shown here is derived from an EMBL/GenBank/DDBJ whole genome shotgun (WGS) entry which is preliminary data.</text>
</comment>
<evidence type="ECO:0000313" key="3">
    <source>
        <dbReference type="Proteomes" id="UP000076858"/>
    </source>
</evidence>
<dbReference type="OrthoDB" id="10352153at2759"/>
<feature type="region of interest" description="Disordered" evidence="1">
    <location>
        <begin position="128"/>
        <end position="150"/>
    </location>
</feature>
<keyword evidence="3" id="KW-1185">Reference proteome</keyword>
<accession>A0A168EJX7</accession>
<name>A0A168EJX7_9CRUS</name>
<evidence type="ECO:0000256" key="1">
    <source>
        <dbReference type="SAM" id="MobiDB-lite"/>
    </source>
</evidence>
<sequence length="150" mass="16887">VGVEQPKAKKRALQNVTYSNLPSSTLKILDNVPLTVNQPPIKRSRFHLTCSCPYIQCKLMRKVQQRVDHVAQELIQHTVESQVDEQASQQPQNDEASGQMPYVQQTMAQVAQKLIQHTVIPLVDQQADEQPRNEDAGHMQNVPKSKIGLS</sequence>
<protein>
    <submittedName>
        <fullName evidence="2">Uncharacterized protein</fullName>
    </submittedName>
</protein>
<gene>
    <name evidence="2" type="ORF">APZ42_003714</name>
</gene>
<dbReference type="Proteomes" id="UP000076858">
    <property type="component" value="Unassembled WGS sequence"/>
</dbReference>